<dbReference type="Proteomes" id="UP000252345">
    <property type="component" value="Unassembled WGS sequence"/>
</dbReference>
<dbReference type="Gene3D" id="3.40.50.2300">
    <property type="match status" value="1"/>
</dbReference>
<dbReference type="RefSeq" id="WP_113853186.1">
    <property type="nucleotide sequence ID" value="NZ_PDCH01000004.1"/>
</dbReference>
<dbReference type="PROSITE" id="PS51257">
    <property type="entry name" value="PROKAR_LIPOPROTEIN"/>
    <property type="match status" value="1"/>
</dbReference>
<dbReference type="EMBL" id="PDCH01000004">
    <property type="protein sequence ID" value="RBP99574.1"/>
    <property type="molecule type" value="Genomic_DNA"/>
</dbReference>
<dbReference type="AlphaFoldDB" id="A0A366KCZ8"/>
<dbReference type="OrthoDB" id="3239987at2"/>
<organism evidence="1 2">
    <name type="scientific">Bifidobacterium xylocopae</name>
    <dbReference type="NCBI Taxonomy" id="2493119"/>
    <lineage>
        <taxon>Bacteria</taxon>
        <taxon>Bacillati</taxon>
        <taxon>Actinomycetota</taxon>
        <taxon>Actinomycetes</taxon>
        <taxon>Bifidobacteriales</taxon>
        <taxon>Bifidobacteriaceae</taxon>
        <taxon>Bifidobacterium</taxon>
    </lineage>
</organism>
<reference evidence="1 2" key="1">
    <citation type="submission" date="2017-10" db="EMBL/GenBank/DDBJ databases">
        <title>Bifidobacterium xylocopum sp. nov. and Bifidobacterium aemilianum sp. nov., from the carpenter bee (Xylocopa violacea) digestive tract.</title>
        <authorList>
            <person name="Alberoni D."/>
            <person name="Baffoni L."/>
            <person name="Di Gioia D."/>
            <person name="Gaggia F."/>
            <person name="Biavati B."/>
        </authorList>
    </citation>
    <scope>NUCLEOTIDE SEQUENCE [LARGE SCALE GENOMIC DNA]</scope>
    <source>
        <strain evidence="1 2">XV2</strain>
    </source>
</reference>
<accession>A0A366KCZ8</accession>
<sequence>MSMHERMGGSGGWARLLPAMLVLAIMLSCLSGCAPHGRAVGDSWQEGLTAEHDGPDRSAVTVAIVGPAHTEHTDGGGGWADLNRRIFDLLERNGMEAYFTSASDADGQRHAVREAVARRTTVIAVEEPAVCDWSGVLGRARRAGLPVVLIGGGYRPSDQTLYAASLRVDDGARDAVPLGRALQTIADDRRHPRLIRVNLQDDLTQRRPPDRIEEMQ</sequence>
<evidence type="ECO:0008006" key="3">
    <source>
        <dbReference type="Google" id="ProtNLM"/>
    </source>
</evidence>
<proteinExistence type="predicted"/>
<evidence type="ECO:0000313" key="2">
    <source>
        <dbReference type="Proteomes" id="UP000252345"/>
    </source>
</evidence>
<keyword evidence="2" id="KW-1185">Reference proteome</keyword>
<evidence type="ECO:0000313" key="1">
    <source>
        <dbReference type="EMBL" id="RBP99574.1"/>
    </source>
</evidence>
<name>A0A366KCZ8_9BIFI</name>
<gene>
    <name evidence="1" type="ORF">CRD59_03355</name>
</gene>
<comment type="caution">
    <text evidence="1">The sequence shown here is derived from an EMBL/GenBank/DDBJ whole genome shotgun (WGS) entry which is preliminary data.</text>
</comment>
<protein>
    <recommendedName>
        <fullName evidence="3">Periplasmic binding protein domain-containing protein</fullName>
    </recommendedName>
</protein>
<dbReference type="InterPro" id="IPR028082">
    <property type="entry name" value="Peripla_BP_I"/>
</dbReference>
<dbReference type="SUPFAM" id="SSF53822">
    <property type="entry name" value="Periplasmic binding protein-like I"/>
    <property type="match status" value="1"/>
</dbReference>